<keyword evidence="2 5" id="KW-0812">Transmembrane</keyword>
<sequence>MANFYFPDILRVVEIVVDIILIGVYYGTHTQFSQKSPGDNFGQFVIIGGLIFAVIMLCVCIVLDINKKYPFIVLIYNVIWFVMYLTAGIIILTRWSGKNNLFQLQEHKSGGIKEKYERRSHWPDLEVSRDEIKMNEKER</sequence>
<name>A0A5N5TF33_9CRUS</name>
<feature type="transmembrane region" description="Helical" evidence="5">
    <location>
        <begin position="70"/>
        <end position="92"/>
    </location>
</feature>
<dbReference type="EMBL" id="SEYY01001546">
    <property type="protein sequence ID" value="KAB7505243.1"/>
    <property type="molecule type" value="Genomic_DNA"/>
</dbReference>
<protein>
    <recommendedName>
        <fullName evidence="6">MARVEL domain-containing protein</fullName>
    </recommendedName>
</protein>
<proteinExistence type="predicted"/>
<evidence type="ECO:0000256" key="3">
    <source>
        <dbReference type="ARBA" id="ARBA00022989"/>
    </source>
</evidence>
<evidence type="ECO:0000313" key="7">
    <source>
        <dbReference type="EMBL" id="KAB7505243.1"/>
    </source>
</evidence>
<dbReference type="Proteomes" id="UP000326759">
    <property type="component" value="Unassembled WGS sequence"/>
</dbReference>
<dbReference type="InterPro" id="IPR008253">
    <property type="entry name" value="Marvel"/>
</dbReference>
<organism evidence="7 8">
    <name type="scientific">Armadillidium nasatum</name>
    <dbReference type="NCBI Taxonomy" id="96803"/>
    <lineage>
        <taxon>Eukaryota</taxon>
        <taxon>Metazoa</taxon>
        <taxon>Ecdysozoa</taxon>
        <taxon>Arthropoda</taxon>
        <taxon>Crustacea</taxon>
        <taxon>Multicrustacea</taxon>
        <taxon>Malacostraca</taxon>
        <taxon>Eumalacostraca</taxon>
        <taxon>Peracarida</taxon>
        <taxon>Isopoda</taxon>
        <taxon>Oniscidea</taxon>
        <taxon>Crinocheta</taxon>
        <taxon>Armadillidiidae</taxon>
        <taxon>Armadillidium</taxon>
    </lineage>
</organism>
<keyword evidence="4 5" id="KW-0472">Membrane</keyword>
<evidence type="ECO:0000259" key="6">
    <source>
        <dbReference type="Pfam" id="PF01284"/>
    </source>
</evidence>
<dbReference type="Pfam" id="PF01284">
    <property type="entry name" value="MARVEL"/>
    <property type="match status" value="1"/>
</dbReference>
<feature type="transmembrane region" description="Helical" evidence="5">
    <location>
        <begin position="41"/>
        <end position="63"/>
    </location>
</feature>
<evidence type="ECO:0000256" key="5">
    <source>
        <dbReference type="SAM" id="Phobius"/>
    </source>
</evidence>
<keyword evidence="8" id="KW-1185">Reference proteome</keyword>
<evidence type="ECO:0000256" key="2">
    <source>
        <dbReference type="ARBA" id="ARBA00022692"/>
    </source>
</evidence>
<dbReference type="AlphaFoldDB" id="A0A5N5TF33"/>
<evidence type="ECO:0000313" key="8">
    <source>
        <dbReference type="Proteomes" id="UP000326759"/>
    </source>
</evidence>
<keyword evidence="3 5" id="KW-1133">Transmembrane helix</keyword>
<comment type="caution">
    <text evidence="7">The sequence shown here is derived from an EMBL/GenBank/DDBJ whole genome shotgun (WGS) entry which is preliminary data.</text>
</comment>
<evidence type="ECO:0000256" key="4">
    <source>
        <dbReference type="ARBA" id="ARBA00023136"/>
    </source>
</evidence>
<accession>A0A5N5TF33</accession>
<feature type="domain" description="MARVEL" evidence="6">
    <location>
        <begin position="7"/>
        <end position="105"/>
    </location>
</feature>
<reference evidence="7 8" key="1">
    <citation type="journal article" date="2019" name="PLoS Biol.">
        <title>Sex chromosomes control vertical transmission of feminizing Wolbachia symbionts in an isopod.</title>
        <authorList>
            <person name="Becking T."/>
            <person name="Chebbi M.A."/>
            <person name="Giraud I."/>
            <person name="Moumen B."/>
            <person name="Laverre T."/>
            <person name="Caubet Y."/>
            <person name="Peccoud J."/>
            <person name="Gilbert C."/>
            <person name="Cordaux R."/>
        </authorList>
    </citation>
    <scope>NUCLEOTIDE SEQUENCE [LARGE SCALE GENOMIC DNA]</scope>
    <source>
        <strain evidence="7">ANa2</strain>
        <tissue evidence="7">Whole body excluding digestive tract and cuticle</tissue>
    </source>
</reference>
<feature type="transmembrane region" description="Helical" evidence="5">
    <location>
        <begin position="12"/>
        <end position="29"/>
    </location>
</feature>
<dbReference type="GO" id="GO:0016020">
    <property type="term" value="C:membrane"/>
    <property type="evidence" value="ECO:0007669"/>
    <property type="project" value="UniProtKB-SubCell"/>
</dbReference>
<comment type="subcellular location">
    <subcellularLocation>
        <location evidence="1">Membrane</location>
        <topology evidence="1">Multi-pass membrane protein</topology>
    </subcellularLocation>
</comment>
<dbReference type="OrthoDB" id="6258237at2759"/>
<gene>
    <name evidence="7" type="ORF">Anas_02625</name>
</gene>
<evidence type="ECO:0000256" key="1">
    <source>
        <dbReference type="ARBA" id="ARBA00004141"/>
    </source>
</evidence>